<gene>
    <name evidence="11 13" type="primary">aroC</name>
    <name evidence="13" type="ORF">FYJ51_03415</name>
</gene>
<comment type="pathway">
    <text evidence="1 11 12">Metabolic intermediate biosynthesis; chorismate biosynthesis; chorismate from D-erythrose 4-phosphate and phosphoenolpyruvate: step 7/7.</text>
</comment>
<evidence type="ECO:0000256" key="11">
    <source>
        <dbReference type="HAMAP-Rule" id="MF_00300"/>
    </source>
</evidence>
<dbReference type="InterPro" id="IPR035904">
    <property type="entry name" value="Chorismate_synth_AroC_sf"/>
</dbReference>
<feature type="binding site" evidence="11">
    <location>
        <position position="47"/>
    </location>
    <ligand>
        <name>NADP(+)</name>
        <dbReference type="ChEBI" id="CHEBI:58349"/>
    </ligand>
</feature>
<dbReference type="GO" id="GO:0004107">
    <property type="term" value="F:chorismate synthase activity"/>
    <property type="evidence" value="ECO:0007669"/>
    <property type="project" value="UniProtKB-UniRule"/>
</dbReference>
<dbReference type="InterPro" id="IPR000453">
    <property type="entry name" value="Chorismate_synth"/>
</dbReference>
<evidence type="ECO:0000256" key="2">
    <source>
        <dbReference type="ARBA" id="ARBA00008014"/>
    </source>
</evidence>
<feature type="binding site" evidence="11">
    <location>
        <begin position="124"/>
        <end position="126"/>
    </location>
    <ligand>
        <name>FMN</name>
        <dbReference type="ChEBI" id="CHEBI:58210"/>
    </ligand>
</feature>
<dbReference type="RefSeq" id="WP_154503228.1">
    <property type="nucleotide sequence ID" value="NZ_VUMN01000005.1"/>
</dbReference>
<dbReference type="CDD" id="cd07304">
    <property type="entry name" value="Chorismate_synthase"/>
    <property type="match status" value="1"/>
</dbReference>
<dbReference type="EC" id="4.2.3.5" evidence="3 11"/>
<dbReference type="PANTHER" id="PTHR21085">
    <property type="entry name" value="CHORISMATE SYNTHASE"/>
    <property type="match status" value="1"/>
</dbReference>
<evidence type="ECO:0000256" key="8">
    <source>
        <dbReference type="ARBA" id="ARBA00022857"/>
    </source>
</evidence>
<keyword evidence="6 11" id="KW-0288">FMN</keyword>
<evidence type="ECO:0000313" key="14">
    <source>
        <dbReference type="Proteomes" id="UP000461880"/>
    </source>
</evidence>
<dbReference type="SUPFAM" id="SSF103263">
    <property type="entry name" value="Chorismate synthase, AroC"/>
    <property type="match status" value="1"/>
</dbReference>
<dbReference type="PROSITE" id="PS00787">
    <property type="entry name" value="CHORISMATE_SYNTHASE_1"/>
    <property type="match status" value="1"/>
</dbReference>
<keyword evidence="4 11" id="KW-0028">Amino-acid biosynthesis</keyword>
<sequence length="367" mass="39548">MKNTFGNEVTVTLFGESHGPAIGCVIDGLPSGFRIDEEQLKQDMDKRRAVGAISTGRHEADEVQFLSGVKDGVTEGTPLAILIANTNVRSKDYSSLENLARPGHADYTAEMRYHGFQDTRGGGHFSGRLTAPIVAAGSILRQMLAGHGILIATHIASLHGIEDDSFSEGSLKEQMELLNGRAFAVLNESTGEKMQQEIRKAAESLDSVGGILETVVLGMEAGIGEPEFCSAESDLSAAMFSIPAVKGVEFGEGFRFAELYGSQANDAFEIREGKVVTKTNHNGGINGGITNGMPIRFRTVIKPTPSIARKQETVNFRTMENTEIEIHGRHDPAIIHRARAVVDAMTAITLADMLASAHGRQWLKGEE</sequence>
<keyword evidence="8 11" id="KW-0521">NADP</keyword>
<dbReference type="PIRSF" id="PIRSF001456">
    <property type="entry name" value="Chorismate_synth"/>
    <property type="match status" value="1"/>
</dbReference>
<name>A0A7X2TER6_9FIRM</name>
<dbReference type="HAMAP" id="MF_00300">
    <property type="entry name" value="Chorismate_synth"/>
    <property type="match status" value="1"/>
</dbReference>
<dbReference type="PANTHER" id="PTHR21085:SF0">
    <property type="entry name" value="CHORISMATE SYNTHASE"/>
    <property type="match status" value="1"/>
</dbReference>
<dbReference type="InterPro" id="IPR020541">
    <property type="entry name" value="Chorismate_synthase_CS"/>
</dbReference>
<dbReference type="NCBIfam" id="TIGR00033">
    <property type="entry name" value="aroC"/>
    <property type="match status" value="1"/>
</dbReference>
<comment type="similarity">
    <text evidence="2 11 12">Belongs to the chorismate synthase family.</text>
</comment>
<evidence type="ECO:0000256" key="5">
    <source>
        <dbReference type="ARBA" id="ARBA00022630"/>
    </source>
</evidence>
<evidence type="ECO:0000256" key="10">
    <source>
        <dbReference type="ARBA" id="ARBA00023239"/>
    </source>
</evidence>
<protein>
    <recommendedName>
        <fullName evidence="3 11">Chorismate synthase</fullName>
        <shortName evidence="11">CS</shortName>
        <ecNumber evidence="3 11">4.2.3.5</ecNumber>
    </recommendedName>
    <alternativeName>
        <fullName evidence="11">5-enolpyruvylshikimate-3-phosphate phospholyase</fullName>
    </alternativeName>
</protein>
<comment type="subunit">
    <text evidence="11">Homotetramer.</text>
</comment>
<evidence type="ECO:0000256" key="7">
    <source>
        <dbReference type="ARBA" id="ARBA00022827"/>
    </source>
</evidence>
<dbReference type="GO" id="GO:0010181">
    <property type="term" value="F:FMN binding"/>
    <property type="evidence" value="ECO:0007669"/>
    <property type="project" value="TreeGrafter"/>
</dbReference>
<comment type="caution">
    <text evidence="11">Lacks conserved residue(s) required for the propagation of feature annotation.</text>
</comment>
<evidence type="ECO:0000256" key="1">
    <source>
        <dbReference type="ARBA" id="ARBA00005044"/>
    </source>
</evidence>
<keyword evidence="9 11" id="KW-0057">Aromatic amino acid biosynthesis</keyword>
<keyword evidence="5 11" id="KW-0285">Flavoprotein</keyword>
<accession>A0A7X2TER6</accession>
<evidence type="ECO:0000256" key="6">
    <source>
        <dbReference type="ARBA" id="ARBA00022643"/>
    </source>
</evidence>
<feature type="binding site" evidence="11">
    <location>
        <position position="329"/>
    </location>
    <ligand>
        <name>FMN</name>
        <dbReference type="ChEBI" id="CHEBI:58210"/>
    </ligand>
</feature>
<dbReference type="AlphaFoldDB" id="A0A7X2TER6"/>
<dbReference type="PROSITE" id="PS00788">
    <property type="entry name" value="CHORISMATE_SYNTHASE_2"/>
    <property type="match status" value="1"/>
</dbReference>
<dbReference type="GO" id="GO:0009423">
    <property type="term" value="P:chorismate biosynthetic process"/>
    <property type="evidence" value="ECO:0007669"/>
    <property type="project" value="UniProtKB-UniRule"/>
</dbReference>
<dbReference type="NCBIfam" id="NF003793">
    <property type="entry name" value="PRK05382.1"/>
    <property type="match status" value="1"/>
</dbReference>
<keyword evidence="10 11" id="KW-0456">Lyase</keyword>
<organism evidence="13 14">
    <name type="scientific">Stecheria intestinalis</name>
    <dbReference type="NCBI Taxonomy" id="2606630"/>
    <lineage>
        <taxon>Bacteria</taxon>
        <taxon>Bacillati</taxon>
        <taxon>Bacillota</taxon>
        <taxon>Erysipelotrichia</taxon>
        <taxon>Erysipelotrichales</taxon>
        <taxon>Erysipelotrichaceae</taxon>
        <taxon>Stecheria</taxon>
    </lineage>
</organism>
<feature type="binding site" evidence="11">
    <location>
        <begin position="302"/>
        <end position="306"/>
    </location>
    <ligand>
        <name>FMN</name>
        <dbReference type="ChEBI" id="CHEBI:58210"/>
    </ligand>
</feature>
<comment type="cofactor">
    <cofactor evidence="11 12">
        <name>FMNH2</name>
        <dbReference type="ChEBI" id="CHEBI:57618"/>
    </cofactor>
    <text evidence="11 12">Reduced FMN (FMNH(2)).</text>
</comment>
<dbReference type="Proteomes" id="UP000461880">
    <property type="component" value="Unassembled WGS sequence"/>
</dbReference>
<evidence type="ECO:0000256" key="12">
    <source>
        <dbReference type="RuleBase" id="RU000605"/>
    </source>
</evidence>
<dbReference type="GO" id="GO:0005829">
    <property type="term" value="C:cytosol"/>
    <property type="evidence" value="ECO:0007669"/>
    <property type="project" value="TreeGrafter"/>
</dbReference>
<comment type="caution">
    <text evidence="13">The sequence shown here is derived from an EMBL/GenBank/DDBJ whole genome shotgun (WGS) entry which is preliminary data.</text>
</comment>
<dbReference type="EMBL" id="VUMN01000005">
    <property type="protein sequence ID" value="MSS57949.1"/>
    <property type="molecule type" value="Genomic_DNA"/>
</dbReference>
<dbReference type="Pfam" id="PF01264">
    <property type="entry name" value="Chorismate_synt"/>
    <property type="match status" value="1"/>
</dbReference>
<keyword evidence="7 11" id="KW-0274">FAD</keyword>
<comment type="catalytic activity">
    <reaction evidence="11 12">
        <text>5-O-(1-carboxyvinyl)-3-phosphoshikimate = chorismate + phosphate</text>
        <dbReference type="Rhea" id="RHEA:21020"/>
        <dbReference type="ChEBI" id="CHEBI:29748"/>
        <dbReference type="ChEBI" id="CHEBI:43474"/>
        <dbReference type="ChEBI" id="CHEBI:57701"/>
        <dbReference type="EC" id="4.2.3.5"/>
    </reaction>
</comment>
<evidence type="ECO:0000256" key="3">
    <source>
        <dbReference type="ARBA" id="ARBA00013036"/>
    </source>
</evidence>
<proteinExistence type="inferred from homology"/>
<dbReference type="GO" id="GO:0008652">
    <property type="term" value="P:amino acid biosynthetic process"/>
    <property type="evidence" value="ECO:0007669"/>
    <property type="project" value="UniProtKB-KW"/>
</dbReference>
<dbReference type="UniPathway" id="UPA00053">
    <property type="reaction ID" value="UER00090"/>
</dbReference>
<keyword evidence="14" id="KW-1185">Reference proteome</keyword>
<evidence type="ECO:0000313" key="13">
    <source>
        <dbReference type="EMBL" id="MSS57949.1"/>
    </source>
</evidence>
<comment type="function">
    <text evidence="11">Catalyzes the anti-1,4-elimination of the C-3 phosphate and the C-6 proR hydrogen from 5-enolpyruvylshikimate-3-phosphate (EPSP) to yield chorismate, which is the branch point compound that serves as the starting substrate for the three terminal pathways of aromatic amino acid biosynthesis. This reaction introduces a second double bond into the aromatic ring system.</text>
</comment>
<feature type="binding site" evidence="11">
    <location>
        <position position="287"/>
    </location>
    <ligand>
        <name>FMN</name>
        <dbReference type="ChEBI" id="CHEBI:58210"/>
    </ligand>
</feature>
<dbReference type="Gene3D" id="3.60.150.10">
    <property type="entry name" value="Chorismate synthase AroC"/>
    <property type="match status" value="1"/>
</dbReference>
<dbReference type="GO" id="GO:0009073">
    <property type="term" value="P:aromatic amino acid family biosynthetic process"/>
    <property type="evidence" value="ECO:0007669"/>
    <property type="project" value="UniProtKB-KW"/>
</dbReference>
<evidence type="ECO:0000256" key="9">
    <source>
        <dbReference type="ARBA" id="ARBA00023141"/>
    </source>
</evidence>
<reference evidence="13 14" key="1">
    <citation type="submission" date="2019-08" db="EMBL/GenBank/DDBJ databases">
        <title>In-depth cultivation of the pig gut microbiome towards novel bacterial diversity and tailored functional studies.</title>
        <authorList>
            <person name="Wylensek D."/>
            <person name="Hitch T.C.A."/>
            <person name="Clavel T."/>
        </authorList>
    </citation>
    <scope>NUCLEOTIDE SEQUENCE [LARGE SCALE GENOMIC DNA]</scope>
    <source>
        <strain evidence="13 14">Oil+RF-744-GAM-WT-6</strain>
    </source>
</reference>
<evidence type="ECO:0000256" key="4">
    <source>
        <dbReference type="ARBA" id="ARBA00022605"/>
    </source>
</evidence>